<keyword evidence="4" id="KW-0808">Transferase</keyword>
<dbReference type="InterPro" id="IPR001173">
    <property type="entry name" value="Glyco_trans_2-like"/>
</dbReference>
<sequence length="326" mass="36075">MKPVFSVIIPAFNEEEVLAASYARLDAAMRGLGEPYELIFVNDGSRDNTPHLLRALASEHPEVRVLHFARNFGHQIAVTAGLDAARGDAIVIIDCDLQDPPEIIPEMAAKWREGYDVVYGRRLKRDGETVFKKLTAWCYYRALRALSGFTIPADTGDFRLVSRRAADAVRAMPEHNRFLRGMFAWVGFRQTEVAYHRDKRFAGETKYPLKKMLRLAANGILSFSTRPLDWIFLLGALTLGVGGTWLLVLLILLLCGTAGLGLSALAALCTTLAGMILLSLGILGAYLGRIYDEVKGRPLYLIAEEQGGESSKEHEGRDSHTHEASD</sequence>
<dbReference type="EMBL" id="DVFI01000101">
    <property type="protein sequence ID" value="HIQ63401.1"/>
    <property type="molecule type" value="Genomic_DNA"/>
</dbReference>
<organism evidence="12 13">
    <name type="scientific">Candidatus Avichristensenella intestinipullorum</name>
    <dbReference type="NCBI Taxonomy" id="2840693"/>
    <lineage>
        <taxon>Bacteria</taxon>
        <taxon>Bacillati</taxon>
        <taxon>Bacillota</taxon>
        <taxon>Clostridia</taxon>
        <taxon>Candidatus Avichristensenella</taxon>
    </lineage>
</organism>
<dbReference type="Proteomes" id="UP000886819">
    <property type="component" value="Unassembled WGS sequence"/>
</dbReference>
<dbReference type="InterPro" id="IPR050256">
    <property type="entry name" value="Glycosyltransferase_2"/>
</dbReference>
<proteinExistence type="inferred from homology"/>
<feature type="compositionally biased region" description="Basic and acidic residues" evidence="9">
    <location>
        <begin position="310"/>
        <end position="326"/>
    </location>
</feature>
<dbReference type="Gene3D" id="3.90.550.10">
    <property type="entry name" value="Spore Coat Polysaccharide Biosynthesis Protein SpsA, Chain A"/>
    <property type="match status" value="1"/>
</dbReference>
<evidence type="ECO:0000259" key="11">
    <source>
        <dbReference type="Pfam" id="PF00535"/>
    </source>
</evidence>
<keyword evidence="2" id="KW-1003">Cell membrane</keyword>
<evidence type="ECO:0000256" key="2">
    <source>
        <dbReference type="ARBA" id="ARBA00022475"/>
    </source>
</evidence>
<evidence type="ECO:0000256" key="7">
    <source>
        <dbReference type="ARBA" id="ARBA00023136"/>
    </source>
</evidence>
<dbReference type="FunFam" id="3.90.550.10:FF:000079">
    <property type="entry name" value="Probable glycosyl transferase"/>
    <property type="match status" value="1"/>
</dbReference>
<dbReference type="PANTHER" id="PTHR48090:SF1">
    <property type="entry name" value="PROPHAGE BACTOPRENOL GLUCOSYL TRANSFERASE HOMOLOG"/>
    <property type="match status" value="1"/>
</dbReference>
<keyword evidence="7 10" id="KW-0472">Membrane</keyword>
<dbReference type="InterPro" id="IPR029044">
    <property type="entry name" value="Nucleotide-diphossugar_trans"/>
</dbReference>
<protein>
    <submittedName>
        <fullName evidence="12">Glycosyltransferase family 2 protein</fullName>
    </submittedName>
</protein>
<name>A0A9D0YWA3_9FIRM</name>
<evidence type="ECO:0000256" key="5">
    <source>
        <dbReference type="ARBA" id="ARBA00022692"/>
    </source>
</evidence>
<reference evidence="12" key="2">
    <citation type="journal article" date="2021" name="PeerJ">
        <title>Extensive microbial diversity within the chicken gut microbiome revealed by metagenomics and culture.</title>
        <authorList>
            <person name="Gilroy R."/>
            <person name="Ravi A."/>
            <person name="Getino M."/>
            <person name="Pursley I."/>
            <person name="Horton D.L."/>
            <person name="Alikhan N.F."/>
            <person name="Baker D."/>
            <person name="Gharbi K."/>
            <person name="Hall N."/>
            <person name="Watson M."/>
            <person name="Adriaenssens E.M."/>
            <person name="Foster-Nyarko E."/>
            <person name="Jarju S."/>
            <person name="Secka A."/>
            <person name="Antonio M."/>
            <person name="Oren A."/>
            <person name="Chaudhuri R.R."/>
            <person name="La Ragione R."/>
            <person name="Hildebrand F."/>
            <person name="Pallen M.J."/>
        </authorList>
    </citation>
    <scope>NUCLEOTIDE SEQUENCE</scope>
    <source>
        <strain evidence="12">ChiHile30-977</strain>
    </source>
</reference>
<comment type="similarity">
    <text evidence="8">Belongs to the glycosyltransferase 2 family. GtrB subfamily.</text>
</comment>
<reference evidence="12" key="1">
    <citation type="submission" date="2020-10" db="EMBL/GenBank/DDBJ databases">
        <authorList>
            <person name="Gilroy R."/>
        </authorList>
    </citation>
    <scope>NUCLEOTIDE SEQUENCE</scope>
    <source>
        <strain evidence="12">ChiHile30-977</strain>
    </source>
</reference>
<dbReference type="PANTHER" id="PTHR48090">
    <property type="entry name" value="UNDECAPRENYL-PHOSPHATE 4-DEOXY-4-FORMAMIDO-L-ARABINOSE TRANSFERASE-RELATED"/>
    <property type="match status" value="1"/>
</dbReference>
<evidence type="ECO:0000256" key="6">
    <source>
        <dbReference type="ARBA" id="ARBA00022989"/>
    </source>
</evidence>
<dbReference type="Pfam" id="PF00535">
    <property type="entry name" value="Glycos_transf_2"/>
    <property type="match status" value="1"/>
</dbReference>
<comment type="subcellular location">
    <subcellularLocation>
        <location evidence="1">Cell membrane</location>
        <topology evidence="1">Multi-pass membrane protein</topology>
    </subcellularLocation>
</comment>
<feature type="transmembrane region" description="Helical" evidence="10">
    <location>
        <begin position="230"/>
        <end position="254"/>
    </location>
</feature>
<feature type="domain" description="Glycosyltransferase 2-like" evidence="11">
    <location>
        <begin position="6"/>
        <end position="168"/>
    </location>
</feature>
<feature type="region of interest" description="Disordered" evidence="9">
    <location>
        <begin position="305"/>
        <end position="326"/>
    </location>
</feature>
<comment type="caution">
    <text evidence="12">The sequence shown here is derived from an EMBL/GenBank/DDBJ whole genome shotgun (WGS) entry which is preliminary data.</text>
</comment>
<gene>
    <name evidence="12" type="ORF">IAA66_07420</name>
</gene>
<dbReference type="SUPFAM" id="SSF53448">
    <property type="entry name" value="Nucleotide-diphospho-sugar transferases"/>
    <property type="match status" value="1"/>
</dbReference>
<accession>A0A9D0YWA3</accession>
<evidence type="ECO:0000256" key="3">
    <source>
        <dbReference type="ARBA" id="ARBA00022676"/>
    </source>
</evidence>
<dbReference type="GO" id="GO:0005886">
    <property type="term" value="C:plasma membrane"/>
    <property type="evidence" value="ECO:0007669"/>
    <property type="project" value="UniProtKB-SubCell"/>
</dbReference>
<evidence type="ECO:0000256" key="8">
    <source>
        <dbReference type="ARBA" id="ARBA00038152"/>
    </source>
</evidence>
<feature type="transmembrane region" description="Helical" evidence="10">
    <location>
        <begin position="260"/>
        <end position="287"/>
    </location>
</feature>
<keyword evidence="6 10" id="KW-1133">Transmembrane helix</keyword>
<evidence type="ECO:0000256" key="10">
    <source>
        <dbReference type="SAM" id="Phobius"/>
    </source>
</evidence>
<keyword evidence="5 10" id="KW-0812">Transmembrane</keyword>
<evidence type="ECO:0000313" key="13">
    <source>
        <dbReference type="Proteomes" id="UP000886819"/>
    </source>
</evidence>
<evidence type="ECO:0000256" key="9">
    <source>
        <dbReference type="SAM" id="MobiDB-lite"/>
    </source>
</evidence>
<dbReference type="GO" id="GO:0016757">
    <property type="term" value="F:glycosyltransferase activity"/>
    <property type="evidence" value="ECO:0007669"/>
    <property type="project" value="UniProtKB-KW"/>
</dbReference>
<evidence type="ECO:0000256" key="1">
    <source>
        <dbReference type="ARBA" id="ARBA00004651"/>
    </source>
</evidence>
<evidence type="ECO:0000313" key="12">
    <source>
        <dbReference type="EMBL" id="HIQ63401.1"/>
    </source>
</evidence>
<evidence type="ECO:0000256" key="4">
    <source>
        <dbReference type="ARBA" id="ARBA00022679"/>
    </source>
</evidence>
<dbReference type="CDD" id="cd04187">
    <property type="entry name" value="DPM1_like_bac"/>
    <property type="match status" value="1"/>
</dbReference>
<keyword evidence="3" id="KW-0328">Glycosyltransferase</keyword>
<dbReference type="AlphaFoldDB" id="A0A9D0YWA3"/>